<reference evidence="2" key="1">
    <citation type="submission" date="2024-06" db="EMBL/GenBank/DDBJ databases">
        <title>Draft genome sequence of Microbacterium sp. strain A8/3-1, isolated from Oxytropis tragacanthoides Fisch. ex DC. Root nodules in the Altai region of Russia.</title>
        <authorList>
            <person name="Sazanova A."/>
            <person name="Guro P."/>
            <person name="Kuznetsova I."/>
            <person name="Belimov A."/>
            <person name="Safronova V."/>
        </authorList>
    </citation>
    <scope>NUCLEOTIDE SEQUENCE</scope>
    <source>
        <strain evidence="2">A8/3-1</strain>
    </source>
</reference>
<protein>
    <recommendedName>
        <fullName evidence="3">DUF4352 domain-containing protein</fullName>
    </recommendedName>
</protein>
<keyword evidence="1" id="KW-0472">Membrane</keyword>
<keyword evidence="1" id="KW-1133">Transmembrane helix</keyword>
<dbReference type="RefSeq" id="WP_350351350.1">
    <property type="nucleotide sequence ID" value="NZ_CP158357.1"/>
</dbReference>
<dbReference type="AlphaFoldDB" id="A0AAU7VVZ0"/>
<organism evidence="2">
    <name type="scientific">Microbacterium sp. A8/3-1</name>
    <dbReference type="NCBI Taxonomy" id="3160749"/>
    <lineage>
        <taxon>Bacteria</taxon>
        <taxon>Bacillati</taxon>
        <taxon>Actinomycetota</taxon>
        <taxon>Actinomycetes</taxon>
        <taxon>Micrococcales</taxon>
        <taxon>Microbacteriaceae</taxon>
        <taxon>Microbacterium</taxon>
    </lineage>
</organism>
<keyword evidence="1" id="KW-0812">Transmembrane</keyword>
<sequence length="225" mass="23566">MTRTQGVAAGVRDAAAGAARTAFSRRALPLWIAAAAVVGLLAGFIGFGGLAPASRTPAMVAAGDEARTSLYTVSVLDVELADTVESQFLEAGPGETLLLVTVRLENLSDRAVGVERSADRVESRLIVGREPMLALSGVTPTDTARSWRADESTRAVILQPGVPAEVTIAWPVRDDAATAAAFDEGAVRLDAYDAVEQSGQVILAASTITWRRAELRAQLDLDVVP</sequence>
<name>A0AAU7VVZ0_9MICO</name>
<proteinExistence type="predicted"/>
<evidence type="ECO:0008006" key="3">
    <source>
        <dbReference type="Google" id="ProtNLM"/>
    </source>
</evidence>
<dbReference type="EMBL" id="CP158357">
    <property type="protein sequence ID" value="XBX77951.1"/>
    <property type="molecule type" value="Genomic_DNA"/>
</dbReference>
<accession>A0AAU7VVZ0</accession>
<feature type="transmembrane region" description="Helical" evidence="1">
    <location>
        <begin position="30"/>
        <end position="51"/>
    </location>
</feature>
<gene>
    <name evidence="2" type="ORF">ABS642_18855</name>
</gene>
<evidence type="ECO:0000313" key="2">
    <source>
        <dbReference type="EMBL" id="XBX77951.1"/>
    </source>
</evidence>
<evidence type="ECO:0000256" key="1">
    <source>
        <dbReference type="SAM" id="Phobius"/>
    </source>
</evidence>